<dbReference type="InterPro" id="IPR036034">
    <property type="entry name" value="PDZ_sf"/>
</dbReference>
<reference evidence="10" key="1">
    <citation type="journal article" date="2010" name="Science">
        <title>The genome of the Western clawed frog Xenopus tropicalis.</title>
        <authorList>
            <person name="Hellsten U."/>
            <person name="Harland R.M."/>
            <person name="Gilchrist M.J."/>
            <person name="Hendrix D."/>
            <person name="Jurka J."/>
            <person name="Kapitonov V."/>
            <person name="Ovcharenko I."/>
            <person name="Putnam N.H."/>
            <person name="Shu S."/>
            <person name="Taher L."/>
            <person name="Blitz I.L."/>
            <person name="Blumberg B."/>
            <person name="Dichmann D.S."/>
            <person name="Dubchak I."/>
            <person name="Amaya E."/>
            <person name="Detter J.C."/>
            <person name="Fletcher R."/>
            <person name="Gerhard D.S."/>
            <person name="Goodstein D."/>
            <person name="Graves T."/>
            <person name="Grigoriev I.V."/>
            <person name="Grimwood J."/>
            <person name="Kawashima T."/>
            <person name="Lindquist E."/>
            <person name="Lucas S.M."/>
            <person name="Mead P.E."/>
            <person name="Mitros T."/>
            <person name="Ogino H."/>
            <person name="Ohta Y."/>
            <person name="Poliakov A.V."/>
            <person name="Pollet N."/>
            <person name="Robert J."/>
            <person name="Salamov A."/>
            <person name="Sater A.K."/>
            <person name="Schmutz J."/>
            <person name="Terry A."/>
            <person name="Vize P.D."/>
            <person name="Warren W.C."/>
            <person name="Wells D."/>
            <person name="Wills A."/>
            <person name="Wilson R.K."/>
            <person name="Zimmerman L.B."/>
            <person name="Zorn A.M."/>
            <person name="Grainger R."/>
            <person name="Grammer T."/>
            <person name="Khokha M.K."/>
            <person name="Richardson P.M."/>
            <person name="Rokhsar D.S."/>
        </authorList>
    </citation>
    <scope>NUCLEOTIDE SEQUENCE [LARGE SCALE GENOMIC DNA]</scope>
    <source>
        <strain evidence="10">Nigerian</strain>
    </source>
</reference>
<feature type="domain" description="PDZ" evidence="9">
    <location>
        <begin position="1"/>
        <end position="84"/>
    </location>
</feature>
<evidence type="ECO:0000259" key="9">
    <source>
        <dbReference type="PROSITE" id="PS50106"/>
    </source>
</evidence>
<feature type="region of interest" description="Disordered" evidence="7">
    <location>
        <begin position="82"/>
        <end position="101"/>
    </location>
</feature>
<dbReference type="SMART" id="SM00132">
    <property type="entry name" value="LIM"/>
    <property type="match status" value="2"/>
</dbReference>
<dbReference type="PANTHER" id="PTHR24214">
    <property type="entry name" value="PDZ AND LIM DOMAIN PROTEIN ZASP"/>
    <property type="match status" value="1"/>
</dbReference>
<dbReference type="GO" id="GO:0046872">
    <property type="term" value="F:metal ion binding"/>
    <property type="evidence" value="ECO:0007669"/>
    <property type="project" value="UniProtKB-KW"/>
</dbReference>
<dbReference type="AlphaFoldDB" id="A0A6I8SXF4"/>
<dbReference type="Gene3D" id="2.30.42.10">
    <property type="match status" value="1"/>
</dbReference>
<keyword evidence="2" id="KW-0963">Cytoplasm</keyword>
<dbReference type="SUPFAM" id="SSF50156">
    <property type="entry name" value="PDZ domain-like"/>
    <property type="match status" value="1"/>
</dbReference>
<evidence type="ECO:0000256" key="4">
    <source>
        <dbReference type="ARBA" id="ARBA00022833"/>
    </source>
</evidence>
<feature type="compositionally biased region" description="Polar residues" evidence="7">
    <location>
        <begin position="180"/>
        <end position="191"/>
    </location>
</feature>
<feature type="region of interest" description="Disordered" evidence="7">
    <location>
        <begin position="295"/>
        <end position="378"/>
    </location>
</feature>
<sequence length="509" mass="54178">MAYNVSLSGPGPWGFRLQGGKDFNMPLTISRVTPGSKAAQSSVNQGDLVVAIDGVNTDGMTHLEAQNKIKSASYNLGLTLQKSKRPGPVPTATPRMDSPMPVIPHQKVIANTVANSEFVERFNPNVLKDSALSTHKPIEVKGPGGKATIIHAQYNTPISMYSQDAIMDAIAGQAQARGSEMSSGSESQLVHQQQSSFTTTYQSKASQSFSSSTTAKGPVPYGAYSEPAAKGPVPYGGYSEPAAKGPVPYGGYSEPAAKGPVPYGGYSEPAASSAPAAPAPKPRVVTTASIKPSVYQPSQAPAPGPVQPPAQIYAPPTQEPSNRPPWVTDDNFSQKFAPGKSTSTVTKQILPKAAPLPPTPISAPSYTPQPVGQSPSQVPRGLIQRAERFPASSRTPLCASCNSIIRGPFLVAMGRSWHPEEFNCAHCKTSLADVSFVEEQKGVYCERCYEQFFAPTCARCNTKIMGEVMHALRQTWHTTCFVCAACRKPFGNSLFHMEDGEPYCEKGIA</sequence>
<comment type="subcellular location">
    <subcellularLocation>
        <location evidence="1">Cytoplasm</location>
        <location evidence="1">Myofibril</location>
        <location evidence="1">Sarcomere</location>
        <location evidence="1">Z line</location>
    </subcellularLocation>
</comment>
<dbReference type="InterPro" id="IPR001478">
    <property type="entry name" value="PDZ"/>
</dbReference>
<feature type="compositionally biased region" description="Low complexity" evidence="7">
    <location>
        <begin position="368"/>
        <end position="378"/>
    </location>
</feature>
<feature type="domain" description="LIM zinc-binding" evidence="8">
    <location>
        <begin position="396"/>
        <end position="455"/>
    </location>
</feature>
<dbReference type="GO" id="GO:0030018">
    <property type="term" value="C:Z disc"/>
    <property type="evidence" value="ECO:0007669"/>
    <property type="project" value="UniProtKB-SubCell"/>
</dbReference>
<evidence type="ECO:0000259" key="8">
    <source>
        <dbReference type="PROSITE" id="PS50023"/>
    </source>
</evidence>
<dbReference type="InterPro" id="IPR031847">
    <property type="entry name" value="PDLI1-4/Zasp-like_mid"/>
</dbReference>
<dbReference type="PROSITE" id="PS50106">
    <property type="entry name" value="PDZ"/>
    <property type="match status" value="1"/>
</dbReference>
<feature type="compositionally biased region" description="Polar residues" evidence="7">
    <location>
        <begin position="330"/>
        <end position="347"/>
    </location>
</feature>
<dbReference type="FunFam" id="2.10.110.10:FF:000014">
    <property type="entry name" value="PDZ and LIM domain protein 5"/>
    <property type="match status" value="1"/>
</dbReference>
<keyword evidence="3 6" id="KW-0479">Metal-binding</keyword>
<accession>A0A6I8SXF4</accession>
<dbReference type="Gene3D" id="2.10.110.10">
    <property type="entry name" value="Cysteine Rich Protein"/>
    <property type="match status" value="2"/>
</dbReference>
<dbReference type="SMART" id="SM00735">
    <property type="entry name" value="ZM"/>
    <property type="match status" value="1"/>
</dbReference>
<evidence type="ECO:0000256" key="1">
    <source>
        <dbReference type="ARBA" id="ARBA00004216"/>
    </source>
</evidence>
<keyword evidence="4 6" id="KW-0862">Zinc</keyword>
<dbReference type="SUPFAM" id="SSF57716">
    <property type="entry name" value="Glucocorticoid receptor-like (DNA-binding domain)"/>
    <property type="match status" value="3"/>
</dbReference>
<organism evidence="10">
    <name type="scientific">Xenopus tropicalis</name>
    <name type="common">Western clawed frog</name>
    <name type="synonym">Silurana tropicalis</name>
    <dbReference type="NCBI Taxonomy" id="8364"/>
    <lineage>
        <taxon>Eukaryota</taxon>
        <taxon>Metazoa</taxon>
        <taxon>Chordata</taxon>
        <taxon>Craniata</taxon>
        <taxon>Vertebrata</taxon>
        <taxon>Euteleostomi</taxon>
        <taxon>Amphibia</taxon>
        <taxon>Batrachia</taxon>
        <taxon>Anura</taxon>
        <taxon>Pipoidea</taxon>
        <taxon>Pipidae</taxon>
        <taxon>Xenopodinae</taxon>
        <taxon>Xenopus</taxon>
        <taxon>Silurana</taxon>
    </lineage>
</organism>
<evidence type="ECO:0000256" key="2">
    <source>
        <dbReference type="ARBA" id="ARBA00022490"/>
    </source>
</evidence>
<dbReference type="PROSITE" id="PS50023">
    <property type="entry name" value="LIM_DOMAIN_2"/>
    <property type="match status" value="2"/>
</dbReference>
<proteinExistence type="predicted"/>
<dbReference type="InterPro" id="IPR001781">
    <property type="entry name" value="Znf_LIM"/>
</dbReference>
<keyword evidence="5 6" id="KW-0440">LIM domain</keyword>
<evidence type="ECO:0000256" key="7">
    <source>
        <dbReference type="SAM" id="MobiDB-lite"/>
    </source>
</evidence>
<dbReference type="Pfam" id="PF00595">
    <property type="entry name" value="PDZ"/>
    <property type="match status" value="1"/>
</dbReference>
<evidence type="ECO:0000256" key="3">
    <source>
        <dbReference type="ARBA" id="ARBA00022723"/>
    </source>
</evidence>
<dbReference type="Ensembl" id="ENSXETT00000076813">
    <property type="protein sequence ID" value="ENSXETP00000099856"/>
    <property type="gene ID" value="ENSXETG00000003653"/>
</dbReference>
<protein>
    <submittedName>
        <fullName evidence="10">LIM domain binding 3</fullName>
    </submittedName>
</protein>
<evidence type="ECO:0000313" key="10">
    <source>
        <dbReference type="Ensembl" id="ENSXETP00000099856"/>
    </source>
</evidence>
<dbReference type="FunFam" id="2.30.42.10:FF:000019">
    <property type="entry name" value="LIM domain binding 3 isoform 1"/>
    <property type="match status" value="1"/>
</dbReference>
<dbReference type="InterPro" id="IPR006643">
    <property type="entry name" value="Zasp-like_motif"/>
</dbReference>
<dbReference type="SMART" id="SM00228">
    <property type="entry name" value="PDZ"/>
    <property type="match status" value="1"/>
</dbReference>
<dbReference type="PROSITE" id="PS00478">
    <property type="entry name" value="LIM_DOMAIN_1"/>
    <property type="match status" value="1"/>
</dbReference>
<dbReference type="GeneTree" id="ENSGT00940000154877"/>
<dbReference type="Bgee" id="ENSXETG00000003653">
    <property type="expression patterns" value="Expressed in skeletal muscle tissue and 7 other cell types or tissues"/>
</dbReference>
<dbReference type="PANTHER" id="PTHR24214:SF9">
    <property type="entry name" value="LIM DOMAIN-BINDING PROTEIN 3"/>
    <property type="match status" value="1"/>
</dbReference>
<reference evidence="10" key="2">
    <citation type="submission" date="2020-05" db="UniProtKB">
        <authorList>
            <consortium name="Ensembl"/>
        </authorList>
    </citation>
    <scope>IDENTIFICATION</scope>
</reference>
<dbReference type="Pfam" id="PF00412">
    <property type="entry name" value="LIM"/>
    <property type="match status" value="2"/>
</dbReference>
<feature type="region of interest" description="Disordered" evidence="7">
    <location>
        <begin position="177"/>
        <end position="196"/>
    </location>
</feature>
<gene>
    <name evidence="10" type="primary">ldb3</name>
</gene>
<dbReference type="InterPro" id="IPR050604">
    <property type="entry name" value="PDZ-LIM_domain"/>
</dbReference>
<dbReference type="CDD" id="cd06753">
    <property type="entry name" value="PDZ_PDLIM-like"/>
    <property type="match status" value="1"/>
</dbReference>
<name>A0A6I8SXF4_XENTR</name>
<dbReference type="FunFam" id="2.10.110.10:FF:000020">
    <property type="entry name" value="PDZ and LIM domain protein 5"/>
    <property type="match status" value="1"/>
</dbReference>
<dbReference type="Pfam" id="PF15936">
    <property type="entry name" value="DUF4749"/>
    <property type="match status" value="1"/>
</dbReference>
<evidence type="ECO:0000256" key="6">
    <source>
        <dbReference type="PROSITE-ProRule" id="PRU00125"/>
    </source>
</evidence>
<feature type="domain" description="LIM zinc-binding" evidence="8">
    <location>
        <begin position="456"/>
        <end position="509"/>
    </location>
</feature>
<dbReference type="CDD" id="cd09454">
    <property type="entry name" value="LIM1_ZASP_Cypher"/>
    <property type="match status" value="1"/>
</dbReference>
<evidence type="ECO:0000256" key="5">
    <source>
        <dbReference type="ARBA" id="ARBA00023038"/>
    </source>
</evidence>